<reference evidence="4 5" key="1">
    <citation type="submission" date="2018-09" db="EMBL/GenBank/DDBJ databases">
        <title>Streptomyces sp. nov. DS1-2, an endophytic actinomycete isolated from roots of Dendrobium scabrilingue.</title>
        <authorList>
            <person name="Kuncharoen N."/>
            <person name="Kudo T."/>
            <person name="Ohkuma M."/>
            <person name="Yuki M."/>
            <person name="Tanasupawat S."/>
        </authorList>
    </citation>
    <scope>NUCLEOTIDE SEQUENCE [LARGE SCALE GENOMIC DNA]</scope>
    <source>
        <strain evidence="2 5">AZ1-7</strain>
        <strain evidence="3 4">DS1-2</strain>
    </source>
</reference>
<dbReference type="EMBL" id="RBDY01000014">
    <property type="protein sequence ID" value="RKN20254.1"/>
    <property type="molecule type" value="Genomic_DNA"/>
</dbReference>
<gene>
    <name evidence="3" type="ORF">D7318_19040</name>
    <name evidence="2" type="ORF">D7319_22120</name>
</gene>
<organism evidence="2 5">
    <name type="scientific">Streptomyces radicis</name>
    <dbReference type="NCBI Taxonomy" id="1750517"/>
    <lineage>
        <taxon>Bacteria</taxon>
        <taxon>Bacillati</taxon>
        <taxon>Actinomycetota</taxon>
        <taxon>Actinomycetes</taxon>
        <taxon>Kitasatosporales</taxon>
        <taxon>Streptomycetaceae</taxon>
        <taxon>Streptomyces</taxon>
    </lineage>
</organism>
<dbReference type="EMBL" id="RBDX01000020">
    <property type="protein sequence ID" value="RKN06487.1"/>
    <property type="molecule type" value="Genomic_DNA"/>
</dbReference>
<dbReference type="Proteomes" id="UP000268652">
    <property type="component" value="Unassembled WGS sequence"/>
</dbReference>
<evidence type="ECO:0008006" key="6">
    <source>
        <dbReference type="Google" id="ProtNLM"/>
    </source>
</evidence>
<evidence type="ECO:0000313" key="2">
    <source>
        <dbReference type="EMBL" id="RKN06487.1"/>
    </source>
</evidence>
<dbReference type="RefSeq" id="WP_120698316.1">
    <property type="nucleotide sequence ID" value="NZ_RBDX01000020.1"/>
</dbReference>
<feature type="region of interest" description="Disordered" evidence="1">
    <location>
        <begin position="1034"/>
        <end position="1053"/>
    </location>
</feature>
<sequence length="1129" mass="122228">MSAPADRPGEHWPGDRPEDRPGEELTTLIRALRRAGLDPDWSGLADALWLAQFSRPTAAPGDGGPGGAAGAEPPGDRAGLPPRRPGRDGGAGDEDDPARTTTRPLGRPPRAEDETVRLYADPVGSGHRSPGLPDDALRVGVPAARALPSLLDLERALRPLQRYRPPVRPPRRASARALDERETVELTARAGGLLTPAFREESRAQTEIQLLMDAAPAMRVWQGMLMELSQVFGRLGAFRDIQLHYLHESPDGSPAVSRGFDPATAPLRPATQLQDPTGRRLTVVVSDCTGPLWREGIAHRLLHRLAAHGPVAVVQPLPGRLWPRTRLPVAHGLLRREEGPAGSARLRFTSEGPDWSEPRPGAVAIPVLPPTPAALGAWAGLLSRPGAGAVPAAVGWVRADQPPAAAPRAGGPPRTPGALIGRFRATASPTAGQLAVHLAAAPLYLPVMQLVQRTMLPGSGPAELSEVLLSGLLRRRDGSSGDGWWYEFVDGVHDELLRELGHDEALLVLKHCSGYVEQRFGKTGPNFPALALAQLSGEGDRSAFDPDAADPDEGEGPDDEERRAARPFAEVAAKLLRRFLPEEPLPFAGPRTAGDGGSSAVIAQARALAERFDADGKVAHQLDAVRLLRGATEAQRAEGHGTDPELWSELAEQLLRLWRAQRDGDLLTEADNAARTAVAHPGSLAARTALARVHHAAAGERRAAGDTKQALELWGRADREFAAVWATPGLDHRLAVDLTLERIQVLYEQWRLTRDSALLQESIGVLEAVAESWPPDDPQPSGLPLAHGRALLRLAATAAGTEQATVYAGQAVELLRQGCWTLESENAPGARRVRALLDLVDALLLTEDDWLWAEEVVAQAHRLAEERGQIAACHVRAGRLRVRRYEADGDPADLEAAARRFEEAGRAASRDRADYSDLIAEWGATLLRRATIPGGGAFISRAVRVLRDCRMETPAGDPRLPHRLLMLGQALIARYREDESLVDLREAEHLFGRAAHDAETELTAARAWFALAETHRRAYRHILRPERLDQAAQAYTSTARAARDATADPADPDEPLRLAARAFHRRGLVLEVARRPLAAGEAYEAARRLWTRLGAPGGHSDPEGNRIHGEYAEEARETDARLEALRRDR</sequence>
<dbReference type="OrthoDB" id="4495511at2"/>
<dbReference type="AlphaFoldDB" id="A0A3A9WK20"/>
<dbReference type="NCBIfam" id="NF041121">
    <property type="entry name" value="SAV_2336_NTERM"/>
    <property type="match status" value="1"/>
</dbReference>
<dbReference type="Proteomes" id="UP000275024">
    <property type="component" value="Unassembled WGS sequence"/>
</dbReference>
<evidence type="ECO:0000313" key="3">
    <source>
        <dbReference type="EMBL" id="RKN20254.1"/>
    </source>
</evidence>
<feature type="compositionally biased region" description="Basic and acidic residues" evidence="1">
    <location>
        <begin position="7"/>
        <end position="23"/>
    </location>
</feature>
<feature type="compositionally biased region" description="Acidic residues" evidence="1">
    <location>
        <begin position="547"/>
        <end position="559"/>
    </location>
</feature>
<keyword evidence="4" id="KW-1185">Reference proteome</keyword>
<feature type="region of interest" description="Disordered" evidence="1">
    <location>
        <begin position="1"/>
        <end position="25"/>
    </location>
</feature>
<evidence type="ECO:0000313" key="5">
    <source>
        <dbReference type="Proteomes" id="UP000275024"/>
    </source>
</evidence>
<feature type="region of interest" description="Disordered" evidence="1">
    <location>
        <begin position="539"/>
        <end position="564"/>
    </location>
</feature>
<name>A0A3A9WK20_9ACTN</name>
<accession>A0A3A9WK20</accession>
<feature type="region of interest" description="Disordered" evidence="1">
    <location>
        <begin position="1093"/>
        <end position="1129"/>
    </location>
</feature>
<protein>
    <recommendedName>
        <fullName evidence="6">Metallophosphoesterase</fullName>
    </recommendedName>
</protein>
<dbReference type="InterPro" id="IPR047738">
    <property type="entry name" value="SAV_2336-like_N"/>
</dbReference>
<feature type="compositionally biased region" description="Basic and acidic residues" evidence="1">
    <location>
        <begin position="1100"/>
        <end position="1129"/>
    </location>
</feature>
<feature type="region of interest" description="Disordered" evidence="1">
    <location>
        <begin position="55"/>
        <end position="115"/>
    </location>
</feature>
<proteinExistence type="predicted"/>
<feature type="compositionally biased region" description="Low complexity" evidence="1">
    <location>
        <begin position="70"/>
        <end position="81"/>
    </location>
</feature>
<evidence type="ECO:0000313" key="4">
    <source>
        <dbReference type="Proteomes" id="UP000268652"/>
    </source>
</evidence>
<comment type="caution">
    <text evidence="2">The sequence shown here is derived from an EMBL/GenBank/DDBJ whole genome shotgun (WGS) entry which is preliminary data.</text>
</comment>
<evidence type="ECO:0000256" key="1">
    <source>
        <dbReference type="SAM" id="MobiDB-lite"/>
    </source>
</evidence>